<gene>
    <name evidence="2" type="ORF">EV420DRAFT_1485855</name>
</gene>
<keyword evidence="3" id="KW-1185">Reference proteome</keyword>
<evidence type="ECO:0000313" key="3">
    <source>
        <dbReference type="Proteomes" id="UP001175211"/>
    </source>
</evidence>
<dbReference type="EMBL" id="JAUEPS010000074">
    <property type="protein sequence ID" value="KAK0440898.1"/>
    <property type="molecule type" value="Genomic_DNA"/>
</dbReference>
<evidence type="ECO:0000256" key="1">
    <source>
        <dbReference type="SAM" id="MobiDB-lite"/>
    </source>
</evidence>
<dbReference type="Proteomes" id="UP001175211">
    <property type="component" value="Unassembled WGS sequence"/>
</dbReference>
<feature type="region of interest" description="Disordered" evidence="1">
    <location>
        <begin position="182"/>
        <end position="271"/>
    </location>
</feature>
<sequence>MQQKYEFVSQIDFSVASGTILHCPDVAHSSTTKGARLGEITNSGIASHRDNIWHILDNQGGPASALTFSIPLGPPHTHIIHTPPPPKPWEKSAPEDRNMGGICTVRRERKFYSATSQDAPPRPTCTMLLTHRRVDQAFPNTPPQTGREYIDTLFCTAKKRPQEPEYQPRKAVALPTHNINELFLSSQPTPPKPSEVEKGSVGGPGRPNRSGSLTEINSEAKPFTPPINRSGVGTQKYPALLSGEAMTGGGLSDMDSSKTEGARLRDVASES</sequence>
<feature type="compositionally biased region" description="Basic and acidic residues" evidence="1">
    <location>
        <begin position="255"/>
        <end position="271"/>
    </location>
</feature>
<accession>A0AA39MNX7</accession>
<dbReference type="GeneID" id="85353843"/>
<proteinExistence type="predicted"/>
<dbReference type="AlphaFoldDB" id="A0AA39MNX7"/>
<organism evidence="2 3">
    <name type="scientific">Armillaria tabescens</name>
    <name type="common">Ringless honey mushroom</name>
    <name type="synonym">Agaricus tabescens</name>
    <dbReference type="NCBI Taxonomy" id="1929756"/>
    <lineage>
        <taxon>Eukaryota</taxon>
        <taxon>Fungi</taxon>
        <taxon>Dikarya</taxon>
        <taxon>Basidiomycota</taxon>
        <taxon>Agaricomycotina</taxon>
        <taxon>Agaricomycetes</taxon>
        <taxon>Agaricomycetidae</taxon>
        <taxon>Agaricales</taxon>
        <taxon>Marasmiineae</taxon>
        <taxon>Physalacriaceae</taxon>
        <taxon>Desarmillaria</taxon>
    </lineage>
</organism>
<evidence type="ECO:0000313" key="2">
    <source>
        <dbReference type="EMBL" id="KAK0440898.1"/>
    </source>
</evidence>
<name>A0AA39MNX7_ARMTA</name>
<reference evidence="2" key="1">
    <citation type="submission" date="2023-06" db="EMBL/GenBank/DDBJ databases">
        <authorList>
            <consortium name="Lawrence Berkeley National Laboratory"/>
            <person name="Ahrendt S."/>
            <person name="Sahu N."/>
            <person name="Indic B."/>
            <person name="Wong-Bajracharya J."/>
            <person name="Merenyi Z."/>
            <person name="Ke H.-M."/>
            <person name="Monk M."/>
            <person name="Kocsube S."/>
            <person name="Drula E."/>
            <person name="Lipzen A."/>
            <person name="Balint B."/>
            <person name="Henrissat B."/>
            <person name="Andreopoulos B."/>
            <person name="Martin F.M."/>
            <person name="Harder C.B."/>
            <person name="Rigling D."/>
            <person name="Ford K.L."/>
            <person name="Foster G.D."/>
            <person name="Pangilinan J."/>
            <person name="Papanicolaou A."/>
            <person name="Barry K."/>
            <person name="LaButti K."/>
            <person name="Viragh M."/>
            <person name="Koriabine M."/>
            <person name="Yan M."/>
            <person name="Riley R."/>
            <person name="Champramary S."/>
            <person name="Plett K.L."/>
            <person name="Tsai I.J."/>
            <person name="Slot J."/>
            <person name="Sipos G."/>
            <person name="Plett J."/>
            <person name="Nagy L.G."/>
            <person name="Grigoriev I.V."/>
        </authorList>
    </citation>
    <scope>NUCLEOTIDE SEQUENCE</scope>
    <source>
        <strain evidence="2">CCBAS 213</strain>
    </source>
</reference>
<comment type="caution">
    <text evidence="2">The sequence shown here is derived from an EMBL/GenBank/DDBJ whole genome shotgun (WGS) entry which is preliminary data.</text>
</comment>
<protein>
    <submittedName>
        <fullName evidence="2">Uncharacterized protein</fullName>
    </submittedName>
</protein>
<dbReference type="RefSeq" id="XP_060323753.1">
    <property type="nucleotide sequence ID" value="XM_060470295.1"/>
</dbReference>